<dbReference type="AlphaFoldDB" id="A0A9P4MTD4"/>
<dbReference type="OrthoDB" id="4158815at2759"/>
<proteinExistence type="predicted"/>
<reference evidence="1" key="1">
    <citation type="journal article" date="2020" name="Stud. Mycol.">
        <title>101 Dothideomycetes genomes: a test case for predicting lifestyles and emergence of pathogens.</title>
        <authorList>
            <person name="Haridas S."/>
            <person name="Albert R."/>
            <person name="Binder M."/>
            <person name="Bloem J."/>
            <person name="Labutti K."/>
            <person name="Salamov A."/>
            <person name="Andreopoulos B."/>
            <person name="Baker S."/>
            <person name="Barry K."/>
            <person name="Bills G."/>
            <person name="Bluhm B."/>
            <person name="Cannon C."/>
            <person name="Castanera R."/>
            <person name="Culley D."/>
            <person name="Daum C."/>
            <person name="Ezra D."/>
            <person name="Gonzalez J."/>
            <person name="Henrissat B."/>
            <person name="Kuo A."/>
            <person name="Liang C."/>
            <person name="Lipzen A."/>
            <person name="Lutzoni F."/>
            <person name="Magnuson J."/>
            <person name="Mondo S."/>
            <person name="Nolan M."/>
            <person name="Ohm R."/>
            <person name="Pangilinan J."/>
            <person name="Park H.-J."/>
            <person name="Ramirez L."/>
            <person name="Alfaro M."/>
            <person name="Sun H."/>
            <person name="Tritt A."/>
            <person name="Yoshinaga Y."/>
            <person name="Zwiers L.-H."/>
            <person name="Turgeon B."/>
            <person name="Goodwin S."/>
            <person name="Spatafora J."/>
            <person name="Crous P."/>
            <person name="Grigoriev I."/>
        </authorList>
    </citation>
    <scope>NUCLEOTIDE SEQUENCE</scope>
    <source>
        <strain evidence="1">ATCC 74209</strain>
    </source>
</reference>
<organism evidence="1 2">
    <name type="scientific">Delitschia confertaspora ATCC 74209</name>
    <dbReference type="NCBI Taxonomy" id="1513339"/>
    <lineage>
        <taxon>Eukaryota</taxon>
        <taxon>Fungi</taxon>
        <taxon>Dikarya</taxon>
        <taxon>Ascomycota</taxon>
        <taxon>Pezizomycotina</taxon>
        <taxon>Dothideomycetes</taxon>
        <taxon>Pleosporomycetidae</taxon>
        <taxon>Pleosporales</taxon>
        <taxon>Delitschiaceae</taxon>
        <taxon>Delitschia</taxon>
    </lineage>
</organism>
<gene>
    <name evidence="1" type="ORF">GQ43DRAFT_370187</name>
</gene>
<dbReference type="InterPro" id="IPR035992">
    <property type="entry name" value="Ricin_B-like_lectins"/>
</dbReference>
<evidence type="ECO:0000313" key="1">
    <source>
        <dbReference type="EMBL" id="KAF2201967.1"/>
    </source>
</evidence>
<dbReference type="SUPFAM" id="SSF50370">
    <property type="entry name" value="Ricin B-like lectins"/>
    <property type="match status" value="1"/>
</dbReference>
<protein>
    <recommendedName>
        <fullName evidence="3">Ricin B lectin domain-containing protein</fullName>
    </recommendedName>
</protein>
<dbReference type="CDD" id="cd00161">
    <property type="entry name" value="beta-trefoil_Ricin-like"/>
    <property type="match status" value="1"/>
</dbReference>
<comment type="caution">
    <text evidence="1">The sequence shown here is derived from an EMBL/GenBank/DDBJ whole genome shotgun (WGS) entry which is preliminary data.</text>
</comment>
<sequence>MDFDSNTWYRLTTAAAMGRQLSLTGLRIGPDDGLVACSGSDNDAPSQQWQLFPVGLSTYVLRTKASGPHGYLTIASQNESDIPISTTNVTISQISNSSIKGNMYWTLLPWGDGTFYFAGQANSSRLHLDFNENGRLSMTSNITQPQPGQAFSFVKVGKVEHTAFSTVD</sequence>
<keyword evidence="2" id="KW-1185">Reference proteome</keyword>
<dbReference type="Gene3D" id="2.80.10.50">
    <property type="match status" value="1"/>
</dbReference>
<dbReference type="Proteomes" id="UP000799536">
    <property type="component" value="Unassembled WGS sequence"/>
</dbReference>
<dbReference type="EMBL" id="ML993954">
    <property type="protein sequence ID" value="KAF2201967.1"/>
    <property type="molecule type" value="Genomic_DNA"/>
</dbReference>
<accession>A0A9P4MTD4</accession>
<evidence type="ECO:0008006" key="3">
    <source>
        <dbReference type="Google" id="ProtNLM"/>
    </source>
</evidence>
<feature type="non-terminal residue" evidence="1">
    <location>
        <position position="168"/>
    </location>
</feature>
<name>A0A9P4MTD4_9PLEO</name>
<evidence type="ECO:0000313" key="2">
    <source>
        <dbReference type="Proteomes" id="UP000799536"/>
    </source>
</evidence>